<gene>
    <name evidence="1" type="ORF">RPERSI_LOCUS30854</name>
</gene>
<accession>A0ACA9SG65</accession>
<sequence length="71" mass="7254">QTPVSQPQPTAQSPQGTSGQSSSPNIGLYIIIAICGVIIGIIGIILAVAGYCVYNKHIASKDSNSPTQATN</sequence>
<dbReference type="EMBL" id="CAJVQC010122077">
    <property type="protein sequence ID" value="CAG8838923.1"/>
    <property type="molecule type" value="Genomic_DNA"/>
</dbReference>
<dbReference type="Proteomes" id="UP000789920">
    <property type="component" value="Unassembled WGS sequence"/>
</dbReference>
<organism evidence="1 2">
    <name type="scientific">Racocetra persica</name>
    <dbReference type="NCBI Taxonomy" id="160502"/>
    <lineage>
        <taxon>Eukaryota</taxon>
        <taxon>Fungi</taxon>
        <taxon>Fungi incertae sedis</taxon>
        <taxon>Mucoromycota</taxon>
        <taxon>Glomeromycotina</taxon>
        <taxon>Glomeromycetes</taxon>
        <taxon>Diversisporales</taxon>
        <taxon>Gigasporaceae</taxon>
        <taxon>Racocetra</taxon>
    </lineage>
</organism>
<comment type="caution">
    <text evidence="1">The sequence shown here is derived from an EMBL/GenBank/DDBJ whole genome shotgun (WGS) entry which is preliminary data.</text>
</comment>
<feature type="non-terminal residue" evidence="1">
    <location>
        <position position="1"/>
    </location>
</feature>
<reference evidence="1" key="1">
    <citation type="submission" date="2021-06" db="EMBL/GenBank/DDBJ databases">
        <authorList>
            <person name="Kallberg Y."/>
            <person name="Tangrot J."/>
            <person name="Rosling A."/>
        </authorList>
    </citation>
    <scope>NUCLEOTIDE SEQUENCE</scope>
    <source>
        <strain evidence="1">MA461A</strain>
    </source>
</reference>
<evidence type="ECO:0000313" key="1">
    <source>
        <dbReference type="EMBL" id="CAG8838923.1"/>
    </source>
</evidence>
<evidence type="ECO:0000313" key="2">
    <source>
        <dbReference type="Proteomes" id="UP000789920"/>
    </source>
</evidence>
<feature type="non-terminal residue" evidence="1">
    <location>
        <position position="71"/>
    </location>
</feature>
<protein>
    <submittedName>
        <fullName evidence="1">17222_t:CDS:1</fullName>
    </submittedName>
</protein>
<keyword evidence="2" id="KW-1185">Reference proteome</keyword>
<proteinExistence type="predicted"/>
<name>A0ACA9SG65_9GLOM</name>